<evidence type="ECO:0000256" key="4">
    <source>
        <dbReference type="ARBA" id="ARBA00022729"/>
    </source>
</evidence>
<dbReference type="Pfam" id="PF04080">
    <property type="entry name" value="Per1"/>
    <property type="match status" value="1"/>
</dbReference>
<feature type="transmembrane region" description="Helical" evidence="7">
    <location>
        <begin position="257"/>
        <end position="279"/>
    </location>
</feature>
<proteinExistence type="inferred from homology"/>
<reference evidence="8 9" key="1">
    <citation type="submission" date="2018-10" db="EMBL/GenBank/DDBJ databases">
        <title>Complete genome sequence of Malassezia restricta CBS 7877.</title>
        <authorList>
            <person name="Morand S.C."/>
            <person name="Bertignac M."/>
            <person name="Iltis A."/>
            <person name="Kolder I."/>
            <person name="Pirovano W."/>
            <person name="Jourdain R."/>
            <person name="Clavaud C."/>
        </authorList>
    </citation>
    <scope>NUCLEOTIDE SEQUENCE [LARGE SCALE GENOMIC DNA]</scope>
    <source>
        <strain evidence="8 9">CBS 7877</strain>
    </source>
</reference>
<dbReference type="OrthoDB" id="419770at2759"/>
<evidence type="ECO:0000313" key="8">
    <source>
        <dbReference type="EMBL" id="AYO41742.1"/>
    </source>
</evidence>
<protein>
    <recommendedName>
        <fullName evidence="7">Post-GPI attachment to proteins factor 3</fullName>
    </recommendedName>
</protein>
<feature type="transmembrane region" description="Helical" evidence="7">
    <location>
        <begin position="171"/>
        <end position="191"/>
    </location>
</feature>
<evidence type="ECO:0000256" key="7">
    <source>
        <dbReference type="RuleBase" id="RU365066"/>
    </source>
</evidence>
<evidence type="ECO:0000256" key="5">
    <source>
        <dbReference type="ARBA" id="ARBA00022989"/>
    </source>
</evidence>
<evidence type="ECO:0000256" key="1">
    <source>
        <dbReference type="ARBA" id="ARBA00004127"/>
    </source>
</evidence>
<dbReference type="PANTHER" id="PTHR13148:SF0">
    <property type="entry name" value="POST-GPI ATTACHMENT TO PROTEINS FACTOR 3"/>
    <property type="match status" value="1"/>
</dbReference>
<evidence type="ECO:0000313" key="9">
    <source>
        <dbReference type="Proteomes" id="UP000269793"/>
    </source>
</evidence>
<organism evidence="8 9">
    <name type="scientific">Malassezia restricta (strain ATCC 96810 / NBRC 103918 / CBS 7877)</name>
    <name type="common">Seborrheic dermatitis infection agent</name>
    <dbReference type="NCBI Taxonomy" id="425264"/>
    <lineage>
        <taxon>Eukaryota</taxon>
        <taxon>Fungi</taxon>
        <taxon>Dikarya</taxon>
        <taxon>Basidiomycota</taxon>
        <taxon>Ustilaginomycotina</taxon>
        <taxon>Malasseziomycetes</taxon>
        <taxon>Malasseziales</taxon>
        <taxon>Malasseziaceae</taxon>
        <taxon>Malassezia</taxon>
    </lineage>
</organism>
<comment type="subcellular location">
    <subcellularLocation>
        <location evidence="1">Endomembrane system</location>
        <topology evidence="1">Multi-pass membrane protein</topology>
    </subcellularLocation>
    <subcellularLocation>
        <location evidence="7">Endoplasmic reticulum membrane</location>
        <topology evidence="7">Multi-pass membrane protein</topology>
    </subcellularLocation>
</comment>
<comment type="similarity">
    <text evidence="7">Belongs to the PGAP3 family.</text>
</comment>
<dbReference type="EMBL" id="CP033149">
    <property type="protein sequence ID" value="AYO41742.1"/>
    <property type="molecule type" value="Genomic_DNA"/>
</dbReference>
<evidence type="ECO:0000256" key="3">
    <source>
        <dbReference type="ARBA" id="ARBA00022692"/>
    </source>
</evidence>
<evidence type="ECO:0000256" key="6">
    <source>
        <dbReference type="ARBA" id="ARBA00023136"/>
    </source>
</evidence>
<accession>A0A3G2S352</accession>
<dbReference type="GO" id="GO:0005789">
    <property type="term" value="C:endoplasmic reticulum membrane"/>
    <property type="evidence" value="ECO:0007669"/>
    <property type="project" value="UniProtKB-SubCell"/>
</dbReference>
<sequence>MFGWTCESNCEYHCTHRITNEALKRVQDIKMRVTNGVKAEQRELILLNERWKLQLEADLEKDVRLREACGALEFLGPSGKCLPRLASPPPGLKTDSEIRRQIEAEVARELALLPVIDKRTVQYFGKWPQLRVLGMQEPMSAVFSFMNLCVQIYAMKKLFRERLPLSFPLRNVYRSHVMIAAVAWIASTVFHTRDLWWTERFDYFSAAAVLMSGLFMSLCRIFQVLPRTPLFSRLLSACVGAWVLHVLYLLSNRRMDYTYNMTVCLAVGVIHNLLWIMYARMPRMMQQVRVMLMRLAHDHSHAHSKAILSPKQCRSLELLVLLMFVAPALELFDFPPLFRLLDAHALWHCATVPLSWWWYHWLVEDAHECLVTHAWCIDQHDTTATEFDELHIPTLQSDAKSAAATSALPVSMQQPIVDTTSIGQMMPSHLTPYATRVHEFLRSLRGWTRNIVHSLRTMFISP</sequence>
<keyword evidence="5 7" id="KW-1133">Transmembrane helix</keyword>
<dbReference type="GO" id="GO:0006506">
    <property type="term" value="P:GPI anchor biosynthetic process"/>
    <property type="evidence" value="ECO:0007669"/>
    <property type="project" value="UniProtKB-KW"/>
</dbReference>
<dbReference type="PANTHER" id="PTHR13148">
    <property type="entry name" value="PER1-RELATED"/>
    <property type="match status" value="1"/>
</dbReference>
<gene>
    <name evidence="8" type="ORF">DNF11_0792</name>
</gene>
<comment type="caution">
    <text evidence="7">Lacks conserved residue(s) required for the propagation of feature annotation.</text>
</comment>
<dbReference type="AlphaFoldDB" id="A0A3G2S352"/>
<dbReference type="VEuPathDB" id="FungiDB:DNF11_0792"/>
<dbReference type="STRING" id="425264.A0A3G2S352"/>
<keyword evidence="2 7" id="KW-0337">GPI-anchor biosynthesis</keyword>
<keyword evidence="6 7" id="KW-0472">Membrane</keyword>
<dbReference type="Proteomes" id="UP000269793">
    <property type="component" value="Chromosome II"/>
</dbReference>
<feature type="transmembrane region" description="Helical" evidence="7">
    <location>
        <begin position="234"/>
        <end position="251"/>
    </location>
</feature>
<evidence type="ECO:0000256" key="2">
    <source>
        <dbReference type="ARBA" id="ARBA00022502"/>
    </source>
</evidence>
<comment type="function">
    <text evidence="7">Involved in the lipid remodeling steps of GPI-anchor maturation.</text>
</comment>
<keyword evidence="7" id="KW-0256">Endoplasmic reticulum</keyword>
<name>A0A3G2S352_MALR7</name>
<keyword evidence="9" id="KW-1185">Reference proteome</keyword>
<feature type="transmembrane region" description="Helical" evidence="7">
    <location>
        <begin position="203"/>
        <end position="222"/>
    </location>
</feature>
<keyword evidence="4" id="KW-0732">Signal</keyword>
<dbReference type="InterPro" id="IPR007217">
    <property type="entry name" value="Per1-like"/>
</dbReference>
<dbReference type="GO" id="GO:0016788">
    <property type="term" value="F:hydrolase activity, acting on ester bonds"/>
    <property type="evidence" value="ECO:0007669"/>
    <property type="project" value="TreeGrafter"/>
</dbReference>
<keyword evidence="3 7" id="KW-0812">Transmembrane</keyword>